<dbReference type="InterPro" id="IPR018200">
    <property type="entry name" value="USP_CS"/>
</dbReference>
<evidence type="ECO:0000256" key="6">
    <source>
        <dbReference type="ARBA" id="ARBA00022801"/>
    </source>
</evidence>
<dbReference type="InterPro" id="IPR050185">
    <property type="entry name" value="Ub_carboxyl-term_hydrolase"/>
</dbReference>
<feature type="compositionally biased region" description="Low complexity" evidence="8">
    <location>
        <begin position="400"/>
        <end position="421"/>
    </location>
</feature>
<dbReference type="Gene3D" id="3.40.250.10">
    <property type="entry name" value="Rhodanese-like domain"/>
    <property type="match status" value="1"/>
</dbReference>
<dbReference type="Gene3D" id="3.90.70.10">
    <property type="entry name" value="Cysteine proteinases"/>
    <property type="match status" value="1"/>
</dbReference>
<feature type="region of interest" description="Disordered" evidence="8">
    <location>
        <begin position="1"/>
        <end position="23"/>
    </location>
</feature>
<comment type="similarity">
    <text evidence="2">Belongs to the peptidase C19 family.</text>
</comment>
<dbReference type="InterPro" id="IPR001394">
    <property type="entry name" value="Peptidase_C19_UCH"/>
</dbReference>
<dbReference type="GO" id="GO:0004843">
    <property type="term" value="F:cysteine-type deubiquitinase activity"/>
    <property type="evidence" value="ECO:0007669"/>
    <property type="project" value="UniProtKB-EC"/>
</dbReference>
<keyword evidence="5" id="KW-0833">Ubl conjugation pathway</keyword>
<feature type="region of interest" description="Disordered" evidence="8">
    <location>
        <begin position="470"/>
        <end position="633"/>
    </location>
</feature>
<keyword evidence="7" id="KW-0788">Thiol protease</keyword>
<gene>
    <name evidence="10" type="primary">DOA4</name>
    <name evidence="10" type="ORF">HDU87_001879</name>
</gene>
<comment type="catalytic activity">
    <reaction evidence="1">
        <text>Thiol-dependent hydrolysis of ester, thioester, amide, peptide and isopeptide bonds formed by the C-terminal Gly of ubiquitin (a 76-residue protein attached to proteins as an intracellular targeting signal).</text>
        <dbReference type="EC" id="3.4.19.12"/>
    </reaction>
</comment>
<dbReference type="Pfam" id="PF08969">
    <property type="entry name" value="USP8_dimer"/>
    <property type="match status" value="1"/>
</dbReference>
<evidence type="ECO:0000256" key="8">
    <source>
        <dbReference type="SAM" id="MobiDB-lite"/>
    </source>
</evidence>
<feature type="region of interest" description="Disordered" evidence="8">
    <location>
        <begin position="369"/>
        <end position="421"/>
    </location>
</feature>
<dbReference type="SUPFAM" id="SSF52821">
    <property type="entry name" value="Rhodanese/Cell cycle control phosphatase"/>
    <property type="match status" value="1"/>
</dbReference>
<dbReference type="Proteomes" id="UP001212152">
    <property type="component" value="Unassembled WGS sequence"/>
</dbReference>
<protein>
    <recommendedName>
        <fullName evidence="3">ubiquitinyl hydrolase 1</fullName>
        <ecNumber evidence="3">3.4.19.12</ecNumber>
    </recommendedName>
</protein>
<dbReference type="GO" id="GO:0006508">
    <property type="term" value="P:proteolysis"/>
    <property type="evidence" value="ECO:0007669"/>
    <property type="project" value="UniProtKB-KW"/>
</dbReference>
<dbReference type="EC" id="3.4.19.12" evidence="3"/>
<evidence type="ECO:0000256" key="5">
    <source>
        <dbReference type="ARBA" id="ARBA00022786"/>
    </source>
</evidence>
<dbReference type="InterPro" id="IPR036873">
    <property type="entry name" value="Rhodanese-like_dom_sf"/>
</dbReference>
<feature type="domain" description="USP" evidence="9">
    <location>
        <begin position="652"/>
        <end position="1000"/>
    </location>
</feature>
<evidence type="ECO:0000313" key="11">
    <source>
        <dbReference type="Proteomes" id="UP001212152"/>
    </source>
</evidence>
<feature type="compositionally biased region" description="Polar residues" evidence="8">
    <location>
        <begin position="486"/>
        <end position="499"/>
    </location>
</feature>
<comment type="caution">
    <text evidence="10">The sequence shown here is derived from an EMBL/GenBank/DDBJ whole genome shotgun (WGS) entry which is preliminary data.</text>
</comment>
<dbReference type="SUPFAM" id="SSF54001">
    <property type="entry name" value="Cysteine proteinases"/>
    <property type="match status" value="1"/>
</dbReference>
<feature type="compositionally biased region" description="Polar residues" evidence="8">
    <location>
        <begin position="122"/>
        <end position="132"/>
    </location>
</feature>
<feature type="compositionally biased region" description="Basic and acidic residues" evidence="8">
    <location>
        <begin position="110"/>
        <end position="121"/>
    </location>
</feature>
<dbReference type="CDD" id="cd02674">
    <property type="entry name" value="Peptidase_C19R"/>
    <property type="match status" value="1"/>
</dbReference>
<dbReference type="AlphaFoldDB" id="A0AAD5XNS4"/>
<proteinExistence type="inferred from homology"/>
<keyword evidence="6" id="KW-0378">Hydrolase</keyword>
<sequence length="1020" mass="112355">MSAPASKPRDPKELWSRAHKMDKPDTHSISVWTKSAIALFEQGDQENHVGDLENAYIHLLRAISIVSATIPSTAEYANGRRREDPTYLAAKRKSVAYLPIVEGLKKQLKDRFDASEGRSRTGSETSLSNGVAQQRAAAPSSTSAPFAGTSGLRRESNTSSMSSQNNVNGTSPQPPPQGGRTSISAEQLLFLLKSKKKTLLVLDVRRMESFIHGHMKWKMAPEALQGGVVNLEPEWLESSSRSVDDIEEFLTSFGQSSATAKALFDTRHQFDIIVYLDDFSTSPDVPLFRNLIRILNQNPAKLPRLPPLLLTGGEKAWEAYVGACGEFPVDWIEIGEGCGRHSGSQSNFSGRENQTSGIARNPYDFVTSRSQPNAGYIQKPVPAIPSRRGSDYDAHNPFQNTNNLPNSTSSGSLGSASGSASNHNRYIQASAPSRFNDPFFGGVASEVAYGGYSSTSDATKRMGMYGGANSGSGGRGLTPSYPQLAPNGTSALSPPSSSGIYPKPLPTPPGPPIQQFQALSVKESQAYAPQPQQYTTQYTPPQSASNYDQNQNQNRLVPSDNYSPPLPVKASSPLLSRRPPMALDMTPPTIIRRSSSPSGSPSTARFYSTPPPLPVKPSLRQQNMPGGSLYSHQPNDSVNSTALWTGSLIGMAGIKNLGNTCFMSSVIQCLVGTVPLARYFSDGSYRRHINRKNPLGTHGEVADAFADLVKQMWTGQESNVITPTSFKKIIGAHHPSFRGNEQQDSQEFLAFLLDSLHEDLNVARTAAAAADKTVEPEIDEEGMPDEILLEKTWLKYRRRNWSIIVDLFQGSLKSRLECMTCHKTSTTFNPFMYLTLPIPTHDANGKKGGGVYIQECLDKFVEEEILDGDDAWRCPRCKVPRRTTKRLTIARLPVILLVHLKRFYFSGPFRDRVDTYVEFPIRKLDLTRYVPQTQGQEDFFYDLYGVSNHFGGLNGGHYTAQVRNGYKDNHWFNFDDARIAPTNDKGVKTPAAYILFYMRHTTGQKTRDNWWGGPAAGSRI</sequence>
<feature type="compositionally biased region" description="Polar residues" evidence="8">
    <location>
        <begin position="619"/>
        <end position="633"/>
    </location>
</feature>
<dbReference type="PANTHER" id="PTHR21646:SF95">
    <property type="entry name" value="UBIQUITIN CARBOXYL-TERMINAL HYDROLASE 4-RELATED"/>
    <property type="match status" value="1"/>
</dbReference>
<dbReference type="PROSITE" id="PS50235">
    <property type="entry name" value="USP_3"/>
    <property type="match status" value="1"/>
</dbReference>
<feature type="compositionally biased region" description="Basic and acidic residues" evidence="8">
    <location>
        <begin position="7"/>
        <end position="23"/>
    </location>
</feature>
<dbReference type="InterPro" id="IPR038765">
    <property type="entry name" value="Papain-like_cys_pep_sf"/>
</dbReference>
<feature type="region of interest" description="Disordered" evidence="8">
    <location>
        <begin position="110"/>
        <end position="181"/>
    </location>
</feature>
<dbReference type="PROSITE" id="PS00972">
    <property type="entry name" value="USP_1"/>
    <property type="match status" value="1"/>
</dbReference>
<accession>A0AAD5XNS4</accession>
<dbReference type="EMBL" id="JADGJQ010000015">
    <property type="protein sequence ID" value="KAJ3180766.1"/>
    <property type="molecule type" value="Genomic_DNA"/>
</dbReference>
<evidence type="ECO:0000256" key="2">
    <source>
        <dbReference type="ARBA" id="ARBA00009085"/>
    </source>
</evidence>
<dbReference type="InterPro" id="IPR015063">
    <property type="entry name" value="USP8_dimer"/>
</dbReference>
<feature type="compositionally biased region" description="Low complexity" evidence="8">
    <location>
        <begin position="524"/>
        <end position="544"/>
    </location>
</feature>
<dbReference type="Pfam" id="PF00443">
    <property type="entry name" value="UCH"/>
    <property type="match status" value="1"/>
</dbReference>
<feature type="compositionally biased region" description="Low complexity" evidence="8">
    <location>
        <begin position="586"/>
        <end position="603"/>
    </location>
</feature>
<feature type="compositionally biased region" description="Polar residues" evidence="8">
    <location>
        <begin position="545"/>
        <end position="562"/>
    </location>
</feature>
<evidence type="ECO:0000256" key="3">
    <source>
        <dbReference type="ARBA" id="ARBA00012759"/>
    </source>
</evidence>
<reference evidence="10" key="1">
    <citation type="submission" date="2020-05" db="EMBL/GenBank/DDBJ databases">
        <title>Phylogenomic resolution of chytrid fungi.</title>
        <authorList>
            <person name="Stajich J.E."/>
            <person name="Amses K."/>
            <person name="Simmons R."/>
            <person name="Seto K."/>
            <person name="Myers J."/>
            <person name="Bonds A."/>
            <person name="Quandt C.A."/>
            <person name="Barry K."/>
            <person name="Liu P."/>
            <person name="Grigoriev I."/>
            <person name="Longcore J.E."/>
            <person name="James T.Y."/>
        </authorList>
    </citation>
    <scope>NUCLEOTIDE SEQUENCE</scope>
    <source>
        <strain evidence="10">JEL0379</strain>
    </source>
</reference>
<organism evidence="10 11">
    <name type="scientific">Geranomyces variabilis</name>
    <dbReference type="NCBI Taxonomy" id="109894"/>
    <lineage>
        <taxon>Eukaryota</taxon>
        <taxon>Fungi</taxon>
        <taxon>Fungi incertae sedis</taxon>
        <taxon>Chytridiomycota</taxon>
        <taxon>Chytridiomycota incertae sedis</taxon>
        <taxon>Chytridiomycetes</taxon>
        <taxon>Spizellomycetales</taxon>
        <taxon>Powellomycetaceae</taxon>
        <taxon>Geranomyces</taxon>
    </lineage>
</organism>
<dbReference type="PROSITE" id="PS00973">
    <property type="entry name" value="USP_2"/>
    <property type="match status" value="1"/>
</dbReference>
<evidence type="ECO:0000313" key="10">
    <source>
        <dbReference type="EMBL" id="KAJ3180766.1"/>
    </source>
</evidence>
<keyword evidence="11" id="KW-1185">Reference proteome</keyword>
<dbReference type="PANTHER" id="PTHR21646">
    <property type="entry name" value="UBIQUITIN CARBOXYL-TERMINAL HYDROLASE"/>
    <property type="match status" value="1"/>
</dbReference>
<feature type="compositionally biased region" description="Polar residues" evidence="8">
    <location>
        <begin position="157"/>
        <end position="171"/>
    </location>
</feature>
<evidence type="ECO:0000256" key="4">
    <source>
        <dbReference type="ARBA" id="ARBA00022670"/>
    </source>
</evidence>
<name>A0AAD5XNS4_9FUNG</name>
<dbReference type="Gene3D" id="1.20.58.80">
    <property type="entry name" value="Phosphotransferase system, lactose/cellobiose-type IIA subunit"/>
    <property type="match status" value="1"/>
</dbReference>
<dbReference type="GO" id="GO:0016579">
    <property type="term" value="P:protein deubiquitination"/>
    <property type="evidence" value="ECO:0007669"/>
    <property type="project" value="InterPro"/>
</dbReference>
<feature type="compositionally biased region" description="Pro residues" evidence="8">
    <location>
        <begin position="503"/>
        <end position="512"/>
    </location>
</feature>
<keyword evidence="4 10" id="KW-0645">Protease</keyword>
<feature type="compositionally biased region" description="Low complexity" evidence="8">
    <location>
        <begin position="136"/>
        <end position="151"/>
    </location>
</feature>
<evidence type="ECO:0000259" key="9">
    <source>
        <dbReference type="PROSITE" id="PS50235"/>
    </source>
</evidence>
<evidence type="ECO:0000256" key="1">
    <source>
        <dbReference type="ARBA" id="ARBA00000707"/>
    </source>
</evidence>
<dbReference type="InterPro" id="IPR028889">
    <property type="entry name" value="USP"/>
</dbReference>
<evidence type="ECO:0000256" key="7">
    <source>
        <dbReference type="ARBA" id="ARBA00022807"/>
    </source>
</evidence>